<sequence>MTPENYLVTYRNKNGSRIFVLFTTNFGDFVLTKDCKGDGCVCLGCLLFTVTGGDINNQHPILDTDKRKVLKENLIVYPFTEIGGLMLHGLKHEKYKKYRGSVSKPQLDEIFRTPDALLFIKQEDDGTFTYSYLSPTFDKKVISRGCKSGNCPCIGCRIVDMISIDDKGISSHVVDIKASRFTPDDELVLPVFSDHEEIISKLLSKDPSIRHEFSPNIFDSPLEKMFYKLAFLDLHIYPQYNVGKYRIDFAIPDKKIAIELDGHDYHKTKYQRTYDAQRDRWLFGEGWQVLRFTGTEIYKNLDGCIDEICNLCGIERLSNY</sequence>
<dbReference type="PANTHER" id="PTHR38590">
    <property type="entry name" value="BLL0828 PROTEIN"/>
    <property type="match status" value="1"/>
</dbReference>
<feature type="domain" description="Restriction endonuclease type II-like" evidence="1">
    <location>
        <begin position="227"/>
        <end position="309"/>
    </location>
</feature>
<gene>
    <name evidence="2" type="ORF">PTE_04236</name>
</gene>
<dbReference type="RefSeq" id="WP_051477486.1">
    <property type="nucleotide sequence ID" value="NZ_AYSJ01000015.1"/>
</dbReference>
<dbReference type="InterPro" id="IPR049468">
    <property type="entry name" value="Restrct_endonuc-II-like_dom"/>
</dbReference>
<protein>
    <recommendedName>
        <fullName evidence="1">Restriction endonuclease type II-like domain-containing protein</fullName>
    </recommendedName>
</protein>
<accession>W3V1W3</accession>
<organism evidence="2 3">
    <name type="scientific">Photorhabdus khanii NC19</name>
    <dbReference type="NCBI Taxonomy" id="1004151"/>
    <lineage>
        <taxon>Bacteria</taxon>
        <taxon>Pseudomonadati</taxon>
        <taxon>Pseudomonadota</taxon>
        <taxon>Gammaproteobacteria</taxon>
        <taxon>Enterobacterales</taxon>
        <taxon>Morganellaceae</taxon>
        <taxon>Photorhabdus</taxon>
    </lineage>
</organism>
<dbReference type="Gene3D" id="3.40.960.10">
    <property type="entry name" value="VSR Endonuclease"/>
    <property type="match status" value="1"/>
</dbReference>
<evidence type="ECO:0000259" key="1">
    <source>
        <dbReference type="Pfam" id="PF18741"/>
    </source>
</evidence>
<keyword evidence="3" id="KW-1185">Reference proteome</keyword>
<dbReference type="EMBL" id="AYSJ01000015">
    <property type="protein sequence ID" value="ETS29808.1"/>
    <property type="molecule type" value="Genomic_DNA"/>
</dbReference>
<evidence type="ECO:0000313" key="3">
    <source>
        <dbReference type="Proteomes" id="UP000018957"/>
    </source>
</evidence>
<dbReference type="Proteomes" id="UP000018957">
    <property type="component" value="Unassembled WGS sequence"/>
</dbReference>
<name>W3V1W3_9GAMM</name>
<dbReference type="InterPro" id="IPR047216">
    <property type="entry name" value="Endonuclease_DUF559_bact"/>
</dbReference>
<dbReference type="AlphaFoldDB" id="W3V1W3"/>
<evidence type="ECO:0000313" key="2">
    <source>
        <dbReference type="EMBL" id="ETS29808.1"/>
    </source>
</evidence>
<reference evidence="2 3" key="1">
    <citation type="submission" date="2013-11" db="EMBL/GenBank/DDBJ databases">
        <title>Elucidation of the Photorhabdus temperata genome and generation of transposon mutant library to identify motility mutants.</title>
        <authorList>
            <person name="Hurst S.G.IV."/>
            <person name="Micheals B."/>
            <person name="Abebe-Akele F."/>
            <person name="Rowedder H."/>
            <person name="Bullock H."/>
            <person name="Jackobeck R."/>
            <person name="Janicki E."/>
            <person name="Tisa L.S."/>
        </authorList>
    </citation>
    <scope>NUCLEOTIDE SEQUENCE [LARGE SCALE GENOMIC DNA]</scope>
    <source>
        <strain evidence="2 3">NC19</strain>
    </source>
</reference>
<dbReference type="Pfam" id="PF18741">
    <property type="entry name" value="MTES_1575"/>
    <property type="match status" value="1"/>
</dbReference>
<proteinExistence type="predicted"/>
<dbReference type="PANTHER" id="PTHR38590:SF1">
    <property type="entry name" value="BLL0828 PROTEIN"/>
    <property type="match status" value="1"/>
</dbReference>
<dbReference type="PATRIC" id="fig|1004151.3.peg.4379"/>
<dbReference type="InterPro" id="IPR011335">
    <property type="entry name" value="Restrct_endonuc-II-like"/>
</dbReference>
<dbReference type="SUPFAM" id="SSF52980">
    <property type="entry name" value="Restriction endonuclease-like"/>
    <property type="match status" value="1"/>
</dbReference>
<dbReference type="OrthoDB" id="9798754at2"/>
<comment type="caution">
    <text evidence="2">The sequence shown here is derived from an EMBL/GenBank/DDBJ whole genome shotgun (WGS) entry which is preliminary data.</text>
</comment>